<feature type="domain" description="GCVT N-terminal" evidence="3">
    <location>
        <begin position="433"/>
        <end position="708"/>
    </location>
</feature>
<dbReference type="Pfam" id="PF08669">
    <property type="entry name" value="GCV_T_C"/>
    <property type="match status" value="1"/>
</dbReference>
<dbReference type="Pfam" id="PF01266">
    <property type="entry name" value="DAO"/>
    <property type="match status" value="1"/>
</dbReference>
<gene>
    <name evidence="6" type="ORF">IPF40_12010</name>
</gene>
<dbReference type="SUPFAM" id="SSF101790">
    <property type="entry name" value="Aminomethyltransferase beta-barrel domain"/>
    <property type="match status" value="1"/>
</dbReference>
<evidence type="ECO:0000256" key="1">
    <source>
        <dbReference type="ARBA" id="ARBA00008609"/>
    </source>
</evidence>
<dbReference type="InterPro" id="IPR027266">
    <property type="entry name" value="TrmE/GcvT-like"/>
</dbReference>
<dbReference type="Gene3D" id="3.30.70.1400">
    <property type="entry name" value="Aminomethyltransferase beta-barrel domains"/>
    <property type="match status" value="1"/>
</dbReference>
<sequence>MSPTDTLPSRARVVIIGGGVIGASVAYHLTALGWTDVVLLEQGTLSCGTTWHAAGLVGQLRASEAGTRLVQYSCELYDRIEAETGLSAGYRRCGGLTVARTPERMVTLRRTAASAAAYGLDCELLTPEQAGERYPLIRTDDLVGAIWLPADGRANPTDLTQALAKGAKQRGATILERTRVLDIHTGPATRGVRVTGVSTDRGDIEAEIVVNCAGQWAKAVGELVGATVPLHSAEHFYVVTEQIEGVHRDLPILRDPDGYTYVKEEVGGLLVGGFEPVAKPWVAPDQIPYPFEFQLLDEDWEHFEILMSSAVHRLPVLAETGVRKFYNGPESFTPDNQFLLGEVPGVAGFFVGAGFNSVGIASAGGAGRALAEWIVEGEPTSDLTAVDIRRFAPFNANNDWLRDRVGEVLGLHYSIPWPNRELETARPFRRSPVHDRLVGAGAVLGSKMGWERANVFAPRGVEPVLDYSWEAPTWLPWSRAEQAATRHTVSIFDQTSFAKYLVTGPDSAATLQWLCTADVDVPIGRAVYTGMLNSAGGYEADVTVTRLAPTQFLVVSGAASAVRDVDWIRRKAPDGHRTEVVDVTAMYAVFGVMGPASRELLTRLSGADLTDAAFPFATSRELRLGYATARATRITYVGELGWELYVPVEFAAGVYDELFNAGHLLGAAPAGYYTIDAMRLEKGYRAFGRELVPDATPIEAGLSFTCKLASGIDFLGRSAVERVKTAGPSRRIVSIVVGDPTAEPLAGDPAAYLWGGELLLRDGEPVGQVTSAGWGHALGAPVGLAWAGSRQTGPVTPEWLRTGGYEVDVAGRRVPVTVSLRPPFDPDGVRLGRGPA</sequence>
<dbReference type="EMBL" id="JADIXZ010000005">
    <property type="protein sequence ID" value="MBK6301728.1"/>
    <property type="molecule type" value="Genomic_DNA"/>
</dbReference>
<reference evidence="6 7" key="1">
    <citation type="submission" date="2020-10" db="EMBL/GenBank/DDBJ databases">
        <title>Connecting structure to function with the recovery of over 1000 high-quality activated sludge metagenome-assembled genomes encoding full-length rRNA genes using long-read sequencing.</title>
        <authorList>
            <person name="Singleton C.M."/>
            <person name="Petriglieri F."/>
            <person name="Kristensen J.M."/>
            <person name="Kirkegaard R.H."/>
            <person name="Michaelsen T.Y."/>
            <person name="Andersen M.H."/>
            <person name="Karst S.M."/>
            <person name="Dueholm M.S."/>
            <person name="Nielsen P.H."/>
            <person name="Albertsen M."/>
        </authorList>
    </citation>
    <scope>NUCLEOTIDE SEQUENCE [LARGE SCALE GENOMIC DNA]</scope>
    <source>
        <strain evidence="6">AalE_18-Q3-R2-46_BAT3C.188</strain>
    </source>
</reference>
<feature type="domain" description="FAD dependent oxidoreductase central" evidence="5">
    <location>
        <begin position="376"/>
        <end position="431"/>
    </location>
</feature>
<evidence type="ECO:0000313" key="7">
    <source>
        <dbReference type="Proteomes" id="UP000718281"/>
    </source>
</evidence>
<accession>A0A935CE95</accession>
<evidence type="ECO:0000259" key="5">
    <source>
        <dbReference type="Pfam" id="PF16350"/>
    </source>
</evidence>
<dbReference type="InterPro" id="IPR006222">
    <property type="entry name" value="GCVT_N"/>
</dbReference>
<evidence type="ECO:0000259" key="4">
    <source>
        <dbReference type="Pfam" id="PF08669"/>
    </source>
</evidence>
<name>A0A935CE95_9MICO</name>
<feature type="domain" description="Aminomethyltransferase C-terminal" evidence="4">
    <location>
        <begin position="748"/>
        <end position="825"/>
    </location>
</feature>
<dbReference type="Gene3D" id="2.40.30.110">
    <property type="entry name" value="Aminomethyltransferase beta-barrel domains"/>
    <property type="match status" value="1"/>
</dbReference>
<proteinExistence type="inferred from homology"/>
<dbReference type="SUPFAM" id="SSF103025">
    <property type="entry name" value="Folate-binding domain"/>
    <property type="match status" value="1"/>
</dbReference>
<dbReference type="AlphaFoldDB" id="A0A935CE95"/>
<dbReference type="InterPro" id="IPR006076">
    <property type="entry name" value="FAD-dep_OxRdtase"/>
</dbReference>
<dbReference type="Pfam" id="PF01571">
    <property type="entry name" value="GCV_T"/>
    <property type="match status" value="1"/>
</dbReference>
<protein>
    <submittedName>
        <fullName evidence="6">FAD-dependent oxidoreductase</fullName>
    </submittedName>
</protein>
<comment type="similarity">
    <text evidence="1">Belongs to the GcvT family.</text>
</comment>
<dbReference type="InterPro" id="IPR029043">
    <property type="entry name" value="GcvT/YgfZ_C"/>
</dbReference>
<dbReference type="Pfam" id="PF16350">
    <property type="entry name" value="FAO_M"/>
    <property type="match status" value="1"/>
</dbReference>
<dbReference type="PANTHER" id="PTHR43757">
    <property type="entry name" value="AMINOMETHYLTRANSFERASE"/>
    <property type="match status" value="1"/>
</dbReference>
<evidence type="ECO:0000259" key="2">
    <source>
        <dbReference type="Pfam" id="PF01266"/>
    </source>
</evidence>
<feature type="domain" description="FAD dependent oxidoreductase" evidence="2">
    <location>
        <begin position="12"/>
        <end position="373"/>
    </location>
</feature>
<dbReference type="SUPFAM" id="SSF54373">
    <property type="entry name" value="FAD-linked reductases, C-terminal domain"/>
    <property type="match status" value="1"/>
</dbReference>
<dbReference type="Gene3D" id="3.50.50.60">
    <property type="entry name" value="FAD/NAD(P)-binding domain"/>
    <property type="match status" value="1"/>
</dbReference>
<dbReference type="InterPro" id="IPR036188">
    <property type="entry name" value="FAD/NAD-bd_sf"/>
</dbReference>
<dbReference type="InterPro" id="IPR013977">
    <property type="entry name" value="GcvT_C"/>
</dbReference>
<evidence type="ECO:0000313" key="6">
    <source>
        <dbReference type="EMBL" id="MBK6301728.1"/>
    </source>
</evidence>
<comment type="caution">
    <text evidence="6">The sequence shown here is derived from an EMBL/GenBank/DDBJ whole genome shotgun (WGS) entry which is preliminary data.</text>
</comment>
<dbReference type="PANTHER" id="PTHR43757:SF15">
    <property type="entry name" value="PYRUVATE DEHYDROGENASE PHOSPHATASE REGULATORY SUBUNIT, MITOCHONDRIAL-LIKE"/>
    <property type="match status" value="1"/>
</dbReference>
<dbReference type="SUPFAM" id="SSF51905">
    <property type="entry name" value="FAD/NAD(P)-binding domain"/>
    <property type="match status" value="1"/>
</dbReference>
<dbReference type="Gene3D" id="3.30.9.10">
    <property type="entry name" value="D-Amino Acid Oxidase, subunit A, domain 2"/>
    <property type="match status" value="1"/>
</dbReference>
<organism evidence="6 7">
    <name type="scientific">Candidatus Phosphoribacter hodrii</name>
    <dbReference type="NCBI Taxonomy" id="2953743"/>
    <lineage>
        <taxon>Bacteria</taxon>
        <taxon>Bacillati</taxon>
        <taxon>Actinomycetota</taxon>
        <taxon>Actinomycetes</taxon>
        <taxon>Micrococcales</taxon>
        <taxon>Dermatophilaceae</taxon>
        <taxon>Candidatus Phosphoribacter</taxon>
    </lineage>
</organism>
<evidence type="ECO:0000259" key="3">
    <source>
        <dbReference type="Pfam" id="PF01571"/>
    </source>
</evidence>
<dbReference type="Gene3D" id="3.30.1360.120">
    <property type="entry name" value="Probable tRNA modification gtpase trme, domain 1"/>
    <property type="match status" value="1"/>
</dbReference>
<dbReference type="InterPro" id="IPR028896">
    <property type="entry name" value="GcvT/YgfZ/DmdA"/>
</dbReference>
<dbReference type="Proteomes" id="UP000718281">
    <property type="component" value="Unassembled WGS sequence"/>
</dbReference>
<dbReference type="InterPro" id="IPR032503">
    <property type="entry name" value="FAO_M"/>
</dbReference>